<dbReference type="SUPFAM" id="SSF103473">
    <property type="entry name" value="MFS general substrate transporter"/>
    <property type="match status" value="1"/>
</dbReference>
<dbReference type="PROSITE" id="PS50850">
    <property type="entry name" value="MFS"/>
    <property type="match status" value="1"/>
</dbReference>
<evidence type="ECO:0000256" key="4">
    <source>
        <dbReference type="ARBA" id="ARBA00022989"/>
    </source>
</evidence>
<dbReference type="InterPro" id="IPR020846">
    <property type="entry name" value="MFS_dom"/>
</dbReference>
<feature type="transmembrane region" description="Helical" evidence="7">
    <location>
        <begin position="21"/>
        <end position="42"/>
    </location>
</feature>
<reference evidence="9" key="1">
    <citation type="submission" date="2021-10" db="EMBL/GenBank/DDBJ databases">
        <title>Streptomyces nigrumlapis sp.nov.,an antimicrobial producing actinobacterium isolated from Black Gobi rocks.</title>
        <authorList>
            <person name="Wen Y."/>
            <person name="Zhang W."/>
            <person name="Liu X.G."/>
        </authorList>
    </citation>
    <scope>NUCLEOTIDE SEQUENCE</scope>
    <source>
        <strain evidence="9">ST13-2-2</strain>
    </source>
</reference>
<evidence type="ECO:0000256" key="7">
    <source>
        <dbReference type="SAM" id="Phobius"/>
    </source>
</evidence>
<keyword evidence="4 7" id="KW-1133">Transmembrane helix</keyword>
<feature type="region of interest" description="Disordered" evidence="6">
    <location>
        <begin position="190"/>
        <end position="215"/>
    </location>
</feature>
<dbReference type="InterPro" id="IPR011701">
    <property type="entry name" value="MFS"/>
</dbReference>
<dbReference type="Gene3D" id="1.20.1250.20">
    <property type="entry name" value="MFS general substrate transporter like domains"/>
    <property type="match status" value="1"/>
</dbReference>
<dbReference type="InterPro" id="IPR050189">
    <property type="entry name" value="MFS_Efflux_Transporters"/>
</dbReference>
<feature type="transmembrane region" description="Helical" evidence="7">
    <location>
        <begin position="54"/>
        <end position="75"/>
    </location>
</feature>
<keyword evidence="10" id="KW-1185">Reference proteome</keyword>
<dbReference type="Pfam" id="PF07690">
    <property type="entry name" value="MFS_1"/>
    <property type="match status" value="1"/>
</dbReference>
<dbReference type="Proteomes" id="UP000830115">
    <property type="component" value="Chromosome"/>
</dbReference>
<keyword evidence="3 7" id="KW-0812">Transmembrane</keyword>
<feature type="transmembrane region" description="Helical" evidence="7">
    <location>
        <begin position="87"/>
        <end position="109"/>
    </location>
</feature>
<evidence type="ECO:0000256" key="2">
    <source>
        <dbReference type="ARBA" id="ARBA00022475"/>
    </source>
</evidence>
<protein>
    <submittedName>
        <fullName evidence="9">MFS transporter</fullName>
    </submittedName>
</protein>
<evidence type="ECO:0000313" key="9">
    <source>
        <dbReference type="EMBL" id="UQA94091.1"/>
    </source>
</evidence>
<dbReference type="InterPro" id="IPR036259">
    <property type="entry name" value="MFS_trans_sf"/>
</dbReference>
<comment type="subcellular location">
    <subcellularLocation>
        <location evidence="1">Cell membrane</location>
        <topology evidence="1">Multi-pass membrane protein</topology>
    </subcellularLocation>
</comment>
<dbReference type="InterPro" id="IPR023076">
    <property type="entry name" value="HMG_CoA_Rdtase_CS"/>
</dbReference>
<dbReference type="EMBL" id="CP086322">
    <property type="protein sequence ID" value="UQA94091.1"/>
    <property type="molecule type" value="Genomic_DNA"/>
</dbReference>
<organism evidence="9 10">
    <name type="scientific">Streptomyces halobius</name>
    <dbReference type="NCBI Taxonomy" id="2879846"/>
    <lineage>
        <taxon>Bacteria</taxon>
        <taxon>Bacillati</taxon>
        <taxon>Actinomycetota</taxon>
        <taxon>Actinomycetes</taxon>
        <taxon>Kitasatosporales</taxon>
        <taxon>Streptomycetaceae</taxon>
        <taxon>Streptomyces</taxon>
    </lineage>
</organism>
<evidence type="ECO:0000256" key="6">
    <source>
        <dbReference type="SAM" id="MobiDB-lite"/>
    </source>
</evidence>
<keyword evidence="5 7" id="KW-0472">Membrane</keyword>
<evidence type="ECO:0000256" key="5">
    <source>
        <dbReference type="ARBA" id="ARBA00023136"/>
    </source>
</evidence>
<accession>A0ABY4MCP3</accession>
<feature type="compositionally biased region" description="Basic and acidic residues" evidence="6">
    <location>
        <begin position="206"/>
        <end position="215"/>
    </location>
</feature>
<gene>
    <name evidence="9" type="ORF">K9S39_21420</name>
</gene>
<evidence type="ECO:0000313" key="10">
    <source>
        <dbReference type="Proteomes" id="UP000830115"/>
    </source>
</evidence>
<dbReference type="PANTHER" id="PTHR43124">
    <property type="entry name" value="PURINE EFFLUX PUMP PBUE"/>
    <property type="match status" value="1"/>
</dbReference>
<keyword evidence="2" id="KW-1003">Cell membrane</keyword>
<evidence type="ECO:0000256" key="1">
    <source>
        <dbReference type="ARBA" id="ARBA00004651"/>
    </source>
</evidence>
<name>A0ABY4MCP3_9ACTN</name>
<feature type="domain" description="Major facilitator superfamily (MFS) profile" evidence="8">
    <location>
        <begin position="15"/>
        <end position="215"/>
    </location>
</feature>
<feature type="transmembrane region" description="Helical" evidence="7">
    <location>
        <begin position="115"/>
        <end position="135"/>
    </location>
</feature>
<dbReference type="PANTHER" id="PTHR43124:SF3">
    <property type="entry name" value="CHLORAMPHENICOL EFFLUX PUMP RV0191"/>
    <property type="match status" value="1"/>
</dbReference>
<evidence type="ECO:0000256" key="3">
    <source>
        <dbReference type="ARBA" id="ARBA00022692"/>
    </source>
</evidence>
<evidence type="ECO:0000259" key="8">
    <source>
        <dbReference type="PROSITE" id="PS50850"/>
    </source>
</evidence>
<proteinExistence type="predicted"/>
<sequence>MSADPASASGAPAAHAGRASLAVLLPASTLGVMGGATIAPVIEAIRQALDVGGTAAGLVLTSHSLAIALVSPLVGRATDRCGVRLPLAAGLVVYALGGGAGLVVHSYPVLFASRLILGVGAAAVFTCSTAALLGLCRGEMRDRGMGWRTAATTAGGFLYPLAAGALGNHSWHAPFAVYLAALFRLRAPEPTADDAEPGMGAPRQTPVDDRPRHGS</sequence>
<dbReference type="PROSITE" id="PS00318">
    <property type="entry name" value="HMG_COA_REDUCTASE_2"/>
    <property type="match status" value="1"/>
</dbReference>